<protein>
    <submittedName>
        <fullName evidence="2">Enhancer of polycomb-like transcription factor protein</fullName>
    </submittedName>
</protein>
<evidence type="ECO:0000256" key="1">
    <source>
        <dbReference type="SAM" id="MobiDB-lite"/>
    </source>
</evidence>
<dbReference type="GO" id="GO:0035267">
    <property type="term" value="C:NuA4 histone acetyltransferase complex"/>
    <property type="evidence" value="ECO:0007669"/>
    <property type="project" value="InterPro"/>
</dbReference>
<feature type="compositionally biased region" description="Polar residues" evidence="1">
    <location>
        <begin position="143"/>
        <end position="156"/>
    </location>
</feature>
<dbReference type="KEGG" id="qsa:O6P43_019387"/>
<comment type="caution">
    <text evidence="2">The sequence shown here is derived from an EMBL/GenBank/DDBJ whole genome shotgun (WGS) entry which is preliminary data.</text>
</comment>
<dbReference type="InterPro" id="IPR024943">
    <property type="entry name" value="Enhancer_polycomb"/>
</dbReference>
<feature type="region of interest" description="Disordered" evidence="1">
    <location>
        <begin position="133"/>
        <end position="156"/>
    </location>
</feature>
<organism evidence="2 3">
    <name type="scientific">Quillaja saponaria</name>
    <name type="common">Soap bark tree</name>
    <dbReference type="NCBI Taxonomy" id="32244"/>
    <lineage>
        <taxon>Eukaryota</taxon>
        <taxon>Viridiplantae</taxon>
        <taxon>Streptophyta</taxon>
        <taxon>Embryophyta</taxon>
        <taxon>Tracheophyta</taxon>
        <taxon>Spermatophyta</taxon>
        <taxon>Magnoliopsida</taxon>
        <taxon>eudicotyledons</taxon>
        <taxon>Gunneridae</taxon>
        <taxon>Pentapetalae</taxon>
        <taxon>rosids</taxon>
        <taxon>fabids</taxon>
        <taxon>Fabales</taxon>
        <taxon>Quillajaceae</taxon>
        <taxon>Quillaja</taxon>
    </lineage>
</organism>
<dbReference type="EMBL" id="JARAOO010000008">
    <property type="protein sequence ID" value="KAJ7958703.1"/>
    <property type="molecule type" value="Genomic_DNA"/>
</dbReference>
<keyword evidence="3" id="KW-1185">Reference proteome</keyword>
<name>A0AAD7LIR0_QUISA</name>
<proteinExistence type="predicted"/>
<dbReference type="PANTHER" id="PTHR14898">
    <property type="entry name" value="ENHANCER OF POLYCOMB"/>
    <property type="match status" value="1"/>
</dbReference>
<dbReference type="AlphaFoldDB" id="A0AAD7LIR0"/>
<accession>A0AAD7LIR0</accession>
<gene>
    <name evidence="2" type="ORF">O6P43_019387</name>
</gene>
<evidence type="ECO:0000313" key="2">
    <source>
        <dbReference type="EMBL" id="KAJ7958703.1"/>
    </source>
</evidence>
<sequence length="260" mass="29112">MTKNTTSIPNGCLDKAASMEKPPMYAFCLKPRGLEVPNRGSKQRSQKRFSLSAHTNTILGDQDGFHCFGRRLNGLAFGDEKVAYPGHNYDSFDDSPLPHTSPRVFSPRDANSMEFFSLSNDGFERNHIPKLHRSKSEKHGSFMSPSDSHVVASHNQRTLGKRNGAYRWNMGYYDWPSQRHYHLDGPQRHGIEQLDGSDLDEFRLRDASGAAQHALNVAKLKRERAQSLHYRADLAIHKAVVALMTAEAMKASSEGSNVDG</sequence>
<evidence type="ECO:0000313" key="3">
    <source>
        <dbReference type="Proteomes" id="UP001163823"/>
    </source>
</evidence>
<reference evidence="2" key="1">
    <citation type="journal article" date="2023" name="Science">
        <title>Elucidation of the pathway for biosynthesis of saponin adjuvants from the soapbark tree.</title>
        <authorList>
            <person name="Reed J."/>
            <person name="Orme A."/>
            <person name="El-Demerdash A."/>
            <person name="Owen C."/>
            <person name="Martin L.B.B."/>
            <person name="Misra R.C."/>
            <person name="Kikuchi S."/>
            <person name="Rejzek M."/>
            <person name="Martin A.C."/>
            <person name="Harkess A."/>
            <person name="Leebens-Mack J."/>
            <person name="Louveau T."/>
            <person name="Stephenson M.J."/>
            <person name="Osbourn A."/>
        </authorList>
    </citation>
    <scope>NUCLEOTIDE SEQUENCE</scope>
    <source>
        <strain evidence="2">S10</strain>
    </source>
</reference>
<dbReference type="Proteomes" id="UP001163823">
    <property type="component" value="Chromosome 8"/>
</dbReference>
<dbReference type="GO" id="GO:0006357">
    <property type="term" value="P:regulation of transcription by RNA polymerase II"/>
    <property type="evidence" value="ECO:0007669"/>
    <property type="project" value="InterPro"/>
</dbReference>